<comment type="caution">
    <text evidence="6">The sequence shown here is derived from an EMBL/GenBank/DDBJ whole genome shotgun (WGS) entry which is preliminary data.</text>
</comment>
<dbReference type="CDD" id="cd06224">
    <property type="entry name" value="REM"/>
    <property type="match status" value="1"/>
</dbReference>
<feature type="region of interest" description="Disordered" evidence="3">
    <location>
        <begin position="161"/>
        <end position="181"/>
    </location>
</feature>
<feature type="region of interest" description="Disordered" evidence="3">
    <location>
        <begin position="116"/>
        <end position="148"/>
    </location>
</feature>
<dbReference type="Gene3D" id="3.40.50.300">
    <property type="entry name" value="P-loop containing nucleotide triphosphate hydrolases"/>
    <property type="match status" value="1"/>
</dbReference>
<feature type="compositionally biased region" description="Low complexity" evidence="3">
    <location>
        <begin position="37"/>
        <end position="49"/>
    </location>
</feature>
<dbReference type="PROSITE" id="PS50212">
    <property type="entry name" value="RASGEF_NTER"/>
    <property type="match status" value="1"/>
</dbReference>
<dbReference type="PROSITE" id="PS50009">
    <property type="entry name" value="RASGEF_CAT"/>
    <property type="match status" value="1"/>
</dbReference>
<feature type="region of interest" description="Disordered" evidence="3">
    <location>
        <begin position="1"/>
        <end position="80"/>
    </location>
</feature>
<evidence type="ECO:0000313" key="7">
    <source>
        <dbReference type="Proteomes" id="UP000237481"/>
    </source>
</evidence>
<dbReference type="GO" id="GO:0005085">
    <property type="term" value="F:guanyl-nucleotide exchange factor activity"/>
    <property type="evidence" value="ECO:0007669"/>
    <property type="project" value="UniProtKB-KW"/>
</dbReference>
<dbReference type="Gene3D" id="1.10.840.10">
    <property type="entry name" value="Ras guanine-nucleotide exchange factors catalytic domain"/>
    <property type="match status" value="1"/>
</dbReference>
<feature type="domain" description="N-terminal Ras-GEF" evidence="5">
    <location>
        <begin position="531"/>
        <end position="657"/>
    </location>
</feature>
<dbReference type="EMBL" id="PKSG01000882">
    <property type="protein sequence ID" value="POR32313.1"/>
    <property type="molecule type" value="Genomic_DNA"/>
</dbReference>
<dbReference type="SUPFAM" id="SSF48366">
    <property type="entry name" value="Ras GEF"/>
    <property type="match status" value="1"/>
</dbReference>
<feature type="region of interest" description="Disordered" evidence="3">
    <location>
        <begin position="1412"/>
        <end position="1438"/>
    </location>
</feature>
<keyword evidence="1 2" id="KW-0344">Guanine-nucleotide releasing factor</keyword>
<dbReference type="SMART" id="SM00147">
    <property type="entry name" value="RasGEF"/>
    <property type="match status" value="1"/>
</dbReference>
<protein>
    <submittedName>
        <fullName evidence="6">Ras guanine nucleotide exchange factor A</fullName>
    </submittedName>
</protein>
<evidence type="ECO:0000256" key="3">
    <source>
        <dbReference type="SAM" id="MobiDB-lite"/>
    </source>
</evidence>
<feature type="region of interest" description="Disordered" evidence="3">
    <location>
        <begin position="1462"/>
        <end position="1501"/>
    </location>
</feature>
<dbReference type="Gene3D" id="1.20.870.10">
    <property type="entry name" value="Son of sevenless (SoS) protein Chain: S domain 1"/>
    <property type="match status" value="1"/>
</dbReference>
<gene>
    <name evidence="6" type="ORF">TPAR_07479</name>
</gene>
<dbReference type="InterPro" id="IPR000651">
    <property type="entry name" value="Ras-like_Gua-exchang_fac_N"/>
</dbReference>
<feature type="region of interest" description="Disordered" evidence="3">
    <location>
        <begin position="382"/>
        <end position="477"/>
    </location>
</feature>
<dbReference type="InterPro" id="IPR036964">
    <property type="entry name" value="RASGEF_cat_dom_sf"/>
</dbReference>
<dbReference type="PANTHER" id="PTHR23113">
    <property type="entry name" value="GUANINE NUCLEOTIDE EXCHANGE FACTOR"/>
    <property type="match status" value="1"/>
</dbReference>
<feature type="region of interest" description="Disordered" evidence="3">
    <location>
        <begin position="1331"/>
        <end position="1373"/>
    </location>
</feature>
<feature type="region of interest" description="Disordered" evidence="3">
    <location>
        <begin position="1119"/>
        <end position="1152"/>
    </location>
</feature>
<feature type="compositionally biased region" description="Polar residues" evidence="3">
    <location>
        <begin position="453"/>
        <end position="467"/>
    </location>
</feature>
<name>A0A2S4KQ53_9HYPO</name>
<organism evidence="6 7">
    <name type="scientific">Tolypocladium paradoxum</name>
    <dbReference type="NCBI Taxonomy" id="94208"/>
    <lineage>
        <taxon>Eukaryota</taxon>
        <taxon>Fungi</taxon>
        <taxon>Dikarya</taxon>
        <taxon>Ascomycota</taxon>
        <taxon>Pezizomycotina</taxon>
        <taxon>Sordariomycetes</taxon>
        <taxon>Hypocreomycetidae</taxon>
        <taxon>Hypocreales</taxon>
        <taxon>Ophiocordycipitaceae</taxon>
        <taxon>Tolypocladium</taxon>
    </lineage>
</organism>
<feature type="compositionally biased region" description="Acidic residues" evidence="3">
    <location>
        <begin position="1141"/>
        <end position="1152"/>
    </location>
</feature>
<feature type="compositionally biased region" description="Low complexity" evidence="3">
    <location>
        <begin position="1412"/>
        <end position="1432"/>
    </location>
</feature>
<reference evidence="6 7" key="1">
    <citation type="submission" date="2018-01" db="EMBL/GenBank/DDBJ databases">
        <title>Harnessing the power of phylogenomics to disentangle the directionality and signatures of interkingdom host jumping in the parasitic fungal genus Tolypocladium.</title>
        <authorList>
            <person name="Quandt C.A."/>
            <person name="Patterson W."/>
            <person name="Spatafora J.W."/>
        </authorList>
    </citation>
    <scope>NUCLEOTIDE SEQUENCE [LARGE SCALE GENOMIC DNA]</scope>
    <source>
        <strain evidence="6 7">NRBC 100945</strain>
    </source>
</reference>
<dbReference type="CDD" id="cd00882">
    <property type="entry name" value="Ras_like_GTPase"/>
    <property type="match status" value="1"/>
</dbReference>
<dbReference type="Pfam" id="PF00618">
    <property type="entry name" value="RasGEF_N"/>
    <property type="match status" value="1"/>
</dbReference>
<dbReference type="STRING" id="94208.A0A2S4KQ53"/>
<dbReference type="InterPro" id="IPR023578">
    <property type="entry name" value="Ras_GEF_dom_sf"/>
</dbReference>
<accession>A0A2S4KQ53</accession>
<proteinExistence type="predicted"/>
<dbReference type="PANTHER" id="PTHR23113:SF348">
    <property type="entry name" value="GUANYL-NUCLEOTIDE EXCHANGE FACTOR RASGEF, PUTATIVE (AFU_ORTHOLOGUE AFUA_1G04700)-RELATED"/>
    <property type="match status" value="1"/>
</dbReference>
<evidence type="ECO:0000259" key="4">
    <source>
        <dbReference type="PROSITE" id="PS50009"/>
    </source>
</evidence>
<evidence type="ECO:0000259" key="5">
    <source>
        <dbReference type="PROSITE" id="PS50212"/>
    </source>
</evidence>
<dbReference type="Proteomes" id="UP000237481">
    <property type="component" value="Unassembled WGS sequence"/>
</dbReference>
<dbReference type="SUPFAM" id="SSF52540">
    <property type="entry name" value="P-loop containing nucleoside triphosphate hydrolases"/>
    <property type="match status" value="1"/>
</dbReference>
<dbReference type="InterPro" id="IPR008937">
    <property type="entry name" value="Ras-like_GEF"/>
</dbReference>
<evidence type="ECO:0000313" key="6">
    <source>
        <dbReference type="EMBL" id="POR32313.1"/>
    </source>
</evidence>
<dbReference type="GO" id="GO:0005886">
    <property type="term" value="C:plasma membrane"/>
    <property type="evidence" value="ECO:0007669"/>
    <property type="project" value="TreeGrafter"/>
</dbReference>
<dbReference type="OrthoDB" id="28357at2759"/>
<evidence type="ECO:0000256" key="1">
    <source>
        <dbReference type="ARBA" id="ARBA00022658"/>
    </source>
</evidence>
<dbReference type="GO" id="GO:0007265">
    <property type="term" value="P:Ras protein signal transduction"/>
    <property type="evidence" value="ECO:0007669"/>
    <property type="project" value="TreeGrafter"/>
</dbReference>
<dbReference type="Pfam" id="PF00617">
    <property type="entry name" value="RasGEF"/>
    <property type="match status" value="1"/>
</dbReference>
<sequence>MASSNTGARKTHRTSDGSGSLRRRPSVAPAPTPTPTPTNARRPSAAAARDSAQSNTTGSVSSRASASTGLTAHSRAASSAALNPSEAACGHRDSFVSIVDDPFFQSLDPALDANLDGAEASEESSSAEQHHDSDENSKTQRWPPPRRESLTISPLQYWACPTGALSPTTPPQPATRGGRGPTGMAMVRPHALKRGNADGDICFSQSHPISTMESYNIAVVGTSAVGKSSFIQRVLGLSRPPISNASSVRMVVDNVTHMITLLELDLDYFELSSPQSIQWPKQINGHIVPRVDAALILYDVMNRESIRELPQTVAALTNSGLSAVLVACKCDNDEGNWEVDADGIANHKFFKPCISNYKVSMHKPDVCRACLQTILRAAVAHRRGMQRPSVALRPKTLHADETADENGETLSRRRAQSAANLEAPDPTGGRPLSEHSKHSRASSDFSVLRGFPNPQTTDTYRTQSSRSPRPGTHPIVSARLREAGANTTAGFRVDRPGGDSFLELEESDGESHRYSDDIPLLQRGDDNVIEKQPKMAGVAFDELVDRLLALRLSRADNNFSDIFLCLYRKFAAPAVLFSAILVRLDRVRDDKTAHYLTKTATQLRIIEVVAKWVSLYPGDFARPTTRRNLEDFIRHLSTEPVFSISSQQMRQNLQFNVIVDDDTGWANADDAGDEIASKILSKDMNELSSGILTLQMDDVANGRPPNGSEVSAADKASSFGSQFQFNSYDEYEREAGLLEPTDHLPMIKARYHIFMDISDDDIADELTRIDWIMFSSIRVRDFVRHVSLSAAQKEKCKSLRNVNRMINHFNHIAKWVANMILLRDKAKHRAQMLEKFMNIAIKLRQLNNYNGLAAVLAGINGTAIHRLAQTRALVPADVHKRFARLVILMGTQKSHFAYRLAWENSPLPRIPFIPLHRRDLVSAEEGSKTFVGPNGDRINWKKFEVLGEVLLPIMKSQGAAYPNLAKHDPARDLILGCRMPTDDEEIYQRSLEVESSASGPVEPSKKKFPWFAKRDDFELVLQGSLLLTIPDNLTSPTTSSELLELVTEGHLWTRRTGSCHFNVLISAGGEPITGDANETQLAEWIQACEHPDLSSALVAPPAACTAEFRSSSCSIDISTKKTSRAASNRRAPKRRKKEEHEAEIEEHSDVPSQDDDYFYHSLTSADRIAIDKFVLGMNFGARDTREEQGTKRKERASSQLVDRIMRSNDARDLIHVALKILVLGHKGQNKGITVVESTPSQSLTELAPAVFHVGQAVADRAKLLPIIATSLARMRDAESPSLRQKVESFRALVATPEENDDSSTQTAEMDWIISGIERSAWDVLLSAIKPPPLPRKTSARKQTVASSQGDAGSRHDVEADSSTGDTNGTPTMVSHFEMNEDMITPKRHVSQSSLVSGFSSASIDYEYLPPSQTGSSSGFGSQSSFSSETRSSPMPHEYYNYQLPPTDFPSIQIYGASPIQIEPESSFTCGHSGYDKGRPADEPSVSGPTEFSTFERWPYPS</sequence>
<dbReference type="InterPro" id="IPR001895">
    <property type="entry name" value="RASGEF_cat_dom"/>
</dbReference>
<feature type="compositionally biased region" description="Basic and acidic residues" evidence="3">
    <location>
        <begin position="128"/>
        <end position="138"/>
    </location>
</feature>
<feature type="compositionally biased region" description="Polar residues" evidence="3">
    <location>
        <begin position="1340"/>
        <end position="1350"/>
    </location>
</feature>
<dbReference type="InterPro" id="IPR027417">
    <property type="entry name" value="P-loop_NTPase"/>
</dbReference>
<feature type="compositionally biased region" description="Polar residues" evidence="3">
    <location>
        <begin position="51"/>
        <end position="80"/>
    </location>
</feature>
<keyword evidence="7" id="KW-1185">Reference proteome</keyword>
<evidence type="ECO:0000256" key="2">
    <source>
        <dbReference type="PROSITE-ProRule" id="PRU00168"/>
    </source>
</evidence>
<feature type="domain" description="Ras-GEF" evidence="4">
    <location>
        <begin position="758"/>
        <end position="996"/>
    </location>
</feature>
<feature type="compositionally biased region" description="Polar residues" evidence="3">
    <location>
        <begin position="1360"/>
        <end position="1372"/>
    </location>
</feature>